<evidence type="ECO:0000313" key="3">
    <source>
        <dbReference type="Proteomes" id="UP000007993"/>
    </source>
</evidence>
<reference evidence="2 3" key="1">
    <citation type="journal article" date="2013" name="Mar. Genomics">
        <title>Expression of sulfatases in Rhodopirellula baltica and the diversity of sulfatases in the genus Rhodopirellula.</title>
        <authorList>
            <person name="Wegner C.E."/>
            <person name="Richter-Heitmann T."/>
            <person name="Klindworth A."/>
            <person name="Klockow C."/>
            <person name="Richter M."/>
            <person name="Achstetter T."/>
            <person name="Glockner F.O."/>
            <person name="Harder J."/>
        </authorList>
    </citation>
    <scope>NUCLEOTIDE SEQUENCE [LARGE SCALE GENOMIC DNA]</scope>
    <source>
        <strain evidence="2 3">SH28</strain>
    </source>
</reference>
<sequence>MNMDIRTTTIARLLAATFFAALAIHFYSLFGKYPLFGIPLTLTLSGAAVNVGLRGRSGLVSGLTIGAVLVPFFIAVSVVFR</sequence>
<accession>K5CFR9</accession>
<evidence type="ECO:0000313" key="2">
    <source>
        <dbReference type="EMBL" id="EKK02795.1"/>
    </source>
</evidence>
<keyword evidence="1" id="KW-1133">Transmembrane helix</keyword>
<dbReference type="PATRIC" id="fig|993517.3.peg.1968"/>
<feature type="transmembrane region" description="Helical" evidence="1">
    <location>
        <begin position="60"/>
        <end position="80"/>
    </location>
</feature>
<feature type="transmembrane region" description="Helical" evidence="1">
    <location>
        <begin position="12"/>
        <end position="30"/>
    </location>
</feature>
<keyword evidence="1" id="KW-0812">Transmembrane</keyword>
<organism evidence="2 3">
    <name type="scientific">Rhodopirellula baltica SH28</name>
    <dbReference type="NCBI Taxonomy" id="993517"/>
    <lineage>
        <taxon>Bacteria</taxon>
        <taxon>Pseudomonadati</taxon>
        <taxon>Planctomycetota</taxon>
        <taxon>Planctomycetia</taxon>
        <taxon>Pirellulales</taxon>
        <taxon>Pirellulaceae</taxon>
        <taxon>Rhodopirellula</taxon>
    </lineage>
</organism>
<dbReference type="EMBL" id="AMCW01000041">
    <property type="protein sequence ID" value="EKK02795.1"/>
    <property type="molecule type" value="Genomic_DNA"/>
</dbReference>
<feature type="transmembrane region" description="Helical" evidence="1">
    <location>
        <begin position="36"/>
        <end position="53"/>
    </location>
</feature>
<dbReference type="Proteomes" id="UP000007993">
    <property type="component" value="Unassembled WGS sequence"/>
</dbReference>
<protein>
    <submittedName>
        <fullName evidence="2">Uncharacterized protein</fullName>
    </submittedName>
</protein>
<proteinExistence type="predicted"/>
<gene>
    <name evidence="2" type="ORF">RBSH_01816</name>
</gene>
<keyword evidence="1" id="KW-0472">Membrane</keyword>
<dbReference type="AlphaFoldDB" id="K5CFR9"/>
<name>K5CFR9_RHOBT</name>
<comment type="caution">
    <text evidence="2">The sequence shown here is derived from an EMBL/GenBank/DDBJ whole genome shotgun (WGS) entry which is preliminary data.</text>
</comment>
<evidence type="ECO:0000256" key="1">
    <source>
        <dbReference type="SAM" id="Phobius"/>
    </source>
</evidence>